<dbReference type="Pfam" id="PF09850">
    <property type="entry name" value="DotU"/>
    <property type="match status" value="1"/>
</dbReference>
<keyword evidence="1" id="KW-0812">Transmembrane</keyword>
<dbReference type="NCBIfam" id="NF038239">
    <property type="entry name" value="T6SS_TssL_short"/>
    <property type="match status" value="1"/>
</dbReference>
<dbReference type="InterPro" id="IPR017732">
    <property type="entry name" value="T4/T6SS_DotU"/>
</dbReference>
<evidence type="ECO:0000259" key="2">
    <source>
        <dbReference type="Pfam" id="PF09850"/>
    </source>
</evidence>
<proteinExistence type="predicted"/>
<keyword evidence="1" id="KW-1133">Transmembrane helix</keyword>
<keyword evidence="1" id="KW-0472">Membrane</keyword>
<feature type="transmembrane region" description="Helical" evidence="1">
    <location>
        <begin position="188"/>
        <end position="208"/>
    </location>
</feature>
<dbReference type="RefSeq" id="WP_345492612.1">
    <property type="nucleotide sequence ID" value="NZ_BAABHY010000013.1"/>
</dbReference>
<name>A0ABP9NJ20_9GAMM</name>
<gene>
    <name evidence="3" type="ORF">GCM10023211_24080</name>
</gene>
<comment type="caution">
    <text evidence="3">The sequence shown here is derived from an EMBL/GenBank/DDBJ whole genome shotgun (WGS) entry which is preliminary data.</text>
</comment>
<evidence type="ECO:0000256" key="1">
    <source>
        <dbReference type="SAM" id="Phobius"/>
    </source>
</evidence>
<dbReference type="InterPro" id="IPR038522">
    <property type="entry name" value="T4/T6SS_DotU_sf"/>
</dbReference>
<feature type="domain" description="Type IV / VI secretion system DotU" evidence="2">
    <location>
        <begin position="11"/>
        <end position="210"/>
    </location>
</feature>
<evidence type="ECO:0000313" key="4">
    <source>
        <dbReference type="Proteomes" id="UP001500171"/>
    </source>
</evidence>
<keyword evidence="4" id="KW-1185">Reference proteome</keyword>
<protein>
    <recommendedName>
        <fullName evidence="2">Type IV / VI secretion system DotU domain-containing protein</fullName>
    </recommendedName>
</protein>
<accession>A0ABP9NJ20</accession>
<evidence type="ECO:0000313" key="3">
    <source>
        <dbReference type="EMBL" id="GAA5114516.1"/>
    </source>
</evidence>
<dbReference type="Proteomes" id="UP001500171">
    <property type="component" value="Unassembled WGS sequence"/>
</dbReference>
<dbReference type="EMBL" id="BAABHY010000013">
    <property type="protein sequence ID" value="GAA5114516.1"/>
    <property type="molecule type" value="Genomic_DNA"/>
</dbReference>
<reference evidence="4" key="1">
    <citation type="journal article" date="2019" name="Int. J. Syst. Evol. Microbiol.">
        <title>The Global Catalogue of Microorganisms (GCM) 10K type strain sequencing project: providing services to taxonomists for standard genome sequencing and annotation.</title>
        <authorList>
            <consortium name="The Broad Institute Genomics Platform"/>
            <consortium name="The Broad Institute Genome Sequencing Center for Infectious Disease"/>
            <person name="Wu L."/>
            <person name="Ma J."/>
        </authorList>
    </citation>
    <scope>NUCLEOTIDE SEQUENCE [LARGE SCALE GENOMIC DNA]</scope>
    <source>
        <strain evidence="4">JCM 18050</strain>
    </source>
</reference>
<dbReference type="PANTHER" id="PTHR38033:SF1">
    <property type="entry name" value="DOTU FAMILY TYPE IV_VI SECRETION SYSTEM PROTEIN"/>
    <property type="match status" value="1"/>
</dbReference>
<dbReference type="NCBIfam" id="TIGR03349">
    <property type="entry name" value="IV_VI_DotU"/>
    <property type="match status" value="1"/>
</dbReference>
<dbReference type="Gene3D" id="1.25.40.590">
    <property type="entry name" value="Type IV / VI secretion system, DotU"/>
    <property type="match status" value="1"/>
</dbReference>
<organism evidence="3 4">
    <name type="scientific">Orbus sasakiae</name>
    <dbReference type="NCBI Taxonomy" id="1078475"/>
    <lineage>
        <taxon>Bacteria</taxon>
        <taxon>Pseudomonadati</taxon>
        <taxon>Pseudomonadota</taxon>
        <taxon>Gammaproteobacteria</taxon>
        <taxon>Orbales</taxon>
        <taxon>Orbaceae</taxon>
        <taxon>Orbus</taxon>
    </lineage>
</organism>
<sequence>MSIEQKKIVIDELLRDTVLTVVQLKEGTDIPSVSQLYKQCKQQIINLRETLHEAQYSQDVIDDISYAQCAFLDETVLLCSKNSRHSQNYDEWLGAPLQVVFFNTHNAGYDLFEKVRHRLRADKKEYLVLACFDRVLGLGFQGCYLGQAQMEREHLIMALREALKASEPDLAHPIIEQKQSYRYLGRKSVLMLCTALSICFTIGLYFFLDYKLGEMIKPLIQ</sequence>
<dbReference type="PANTHER" id="PTHR38033">
    <property type="entry name" value="MEMBRANE PROTEIN-RELATED"/>
    <property type="match status" value="1"/>
</dbReference>